<dbReference type="AlphaFoldDB" id="A0A7S1L4P2"/>
<evidence type="ECO:0000256" key="2">
    <source>
        <dbReference type="PROSITE-ProRule" id="PRU00176"/>
    </source>
</evidence>
<dbReference type="Gene3D" id="3.30.70.330">
    <property type="match status" value="1"/>
</dbReference>
<dbReference type="PROSITE" id="PS50102">
    <property type="entry name" value="RRM"/>
    <property type="match status" value="1"/>
</dbReference>
<sequence length="370" mass="38745">MEPASNTPADDSALAVDVTGSQCGALTTTSPTLSTTPTAEPRQRRPGVPIHATIRIDNEDAASPVVADIADVADPDAIRQRNVYVAELPVSFTVEHFRELMGQFGPVASFRLFNDTRRVRSSGRAYGFCLYEAAADAAAAVSGLHGLTIETRTIEVRLSNNAVIQAPPPKPAPPRPNPAPGARRRTAAVPDAQAPETSWPEQGHRAPQKAGNDGARVNSHHRGFNHPPSPHTRVVMPLPPPTVVVGAPMPPPAGFVHVPFLPPPPMAGMPAPLPPSSTGPTVSPFAGPAPPPDTHLAHHANARYPGQPVAVPSVMAPPLPHHHHPHQHAVSPYPGSSSTPVLSYDPSATNQGFGVPAGAAWYRGEPSPPP</sequence>
<evidence type="ECO:0000313" key="5">
    <source>
        <dbReference type="EMBL" id="CAD9094207.1"/>
    </source>
</evidence>
<dbReference type="SUPFAM" id="SSF54928">
    <property type="entry name" value="RNA-binding domain, RBD"/>
    <property type="match status" value="1"/>
</dbReference>
<gene>
    <name evidence="5" type="ORF">NDES1114_LOCUS3531</name>
</gene>
<dbReference type="GO" id="GO:0005654">
    <property type="term" value="C:nucleoplasm"/>
    <property type="evidence" value="ECO:0007669"/>
    <property type="project" value="TreeGrafter"/>
</dbReference>
<dbReference type="InterPro" id="IPR000504">
    <property type="entry name" value="RRM_dom"/>
</dbReference>
<dbReference type="GO" id="GO:0000398">
    <property type="term" value="P:mRNA splicing, via spliceosome"/>
    <property type="evidence" value="ECO:0007669"/>
    <property type="project" value="TreeGrafter"/>
</dbReference>
<feature type="domain" description="RRM" evidence="4">
    <location>
        <begin position="81"/>
        <end position="161"/>
    </location>
</feature>
<dbReference type="PANTHER" id="PTHR15481:SF0">
    <property type="entry name" value="LD23870P-RELATED"/>
    <property type="match status" value="1"/>
</dbReference>
<feature type="compositionally biased region" description="Polar residues" evidence="3">
    <location>
        <begin position="334"/>
        <end position="349"/>
    </location>
</feature>
<dbReference type="SMART" id="SM00360">
    <property type="entry name" value="RRM"/>
    <property type="match status" value="1"/>
</dbReference>
<feature type="region of interest" description="Disordered" evidence="3">
    <location>
        <begin position="162"/>
        <end position="233"/>
    </location>
</feature>
<protein>
    <recommendedName>
        <fullName evidence="4">RRM domain-containing protein</fullName>
    </recommendedName>
</protein>
<evidence type="ECO:0000256" key="3">
    <source>
        <dbReference type="SAM" id="MobiDB-lite"/>
    </source>
</evidence>
<keyword evidence="1 2" id="KW-0694">RNA-binding</keyword>
<dbReference type="Pfam" id="PF00076">
    <property type="entry name" value="RRM_1"/>
    <property type="match status" value="1"/>
</dbReference>
<feature type="region of interest" description="Disordered" evidence="3">
    <location>
        <begin position="1"/>
        <end position="47"/>
    </location>
</feature>
<reference evidence="5" key="1">
    <citation type="submission" date="2021-01" db="EMBL/GenBank/DDBJ databases">
        <authorList>
            <person name="Corre E."/>
            <person name="Pelletier E."/>
            <person name="Niang G."/>
            <person name="Scheremetjew M."/>
            <person name="Finn R."/>
            <person name="Kale V."/>
            <person name="Holt S."/>
            <person name="Cochrane G."/>
            <person name="Meng A."/>
            <person name="Brown T."/>
            <person name="Cohen L."/>
        </authorList>
    </citation>
    <scope>NUCLEOTIDE SEQUENCE</scope>
    <source>
        <strain evidence="5">CCAP 1951/1</strain>
    </source>
</reference>
<dbReference type="GO" id="GO:0061574">
    <property type="term" value="C:ASAP complex"/>
    <property type="evidence" value="ECO:0007669"/>
    <property type="project" value="TreeGrafter"/>
</dbReference>
<dbReference type="GO" id="GO:0005737">
    <property type="term" value="C:cytoplasm"/>
    <property type="evidence" value="ECO:0007669"/>
    <property type="project" value="TreeGrafter"/>
</dbReference>
<feature type="region of interest" description="Disordered" evidence="3">
    <location>
        <begin position="314"/>
        <end position="349"/>
    </location>
</feature>
<proteinExistence type="predicted"/>
<dbReference type="PANTHER" id="PTHR15481">
    <property type="entry name" value="RIBONUCLEIC ACID BINDING PROTEIN S1"/>
    <property type="match status" value="1"/>
</dbReference>
<dbReference type="EMBL" id="HBGF01005190">
    <property type="protein sequence ID" value="CAD9094207.1"/>
    <property type="molecule type" value="Transcribed_RNA"/>
</dbReference>
<evidence type="ECO:0000259" key="4">
    <source>
        <dbReference type="PROSITE" id="PS50102"/>
    </source>
</evidence>
<dbReference type="InterPro" id="IPR012677">
    <property type="entry name" value="Nucleotide-bd_a/b_plait_sf"/>
</dbReference>
<name>A0A7S1L4P2_NEODS</name>
<dbReference type="InterPro" id="IPR035979">
    <property type="entry name" value="RBD_domain_sf"/>
</dbReference>
<evidence type="ECO:0000256" key="1">
    <source>
        <dbReference type="ARBA" id="ARBA00022884"/>
    </source>
</evidence>
<accession>A0A7S1L4P2</accession>
<feature type="compositionally biased region" description="Low complexity" evidence="3">
    <location>
        <begin position="26"/>
        <end position="38"/>
    </location>
</feature>
<dbReference type="GO" id="GO:0003723">
    <property type="term" value="F:RNA binding"/>
    <property type="evidence" value="ECO:0007669"/>
    <property type="project" value="UniProtKB-UniRule"/>
</dbReference>
<feature type="compositionally biased region" description="Pro residues" evidence="3">
    <location>
        <begin position="166"/>
        <end position="179"/>
    </location>
</feature>
<organism evidence="5">
    <name type="scientific">Neobodo designis</name>
    <name type="common">Flagellated protozoan</name>
    <name type="synonym">Bodo designis</name>
    <dbReference type="NCBI Taxonomy" id="312471"/>
    <lineage>
        <taxon>Eukaryota</taxon>
        <taxon>Discoba</taxon>
        <taxon>Euglenozoa</taxon>
        <taxon>Kinetoplastea</taxon>
        <taxon>Metakinetoplastina</taxon>
        <taxon>Neobodonida</taxon>
        <taxon>Neobodo</taxon>
    </lineage>
</organism>